<dbReference type="PANTHER" id="PTHR33343:SF1">
    <property type="entry name" value="LARGE RIBOSOMAL SUBUNIT PROTEIN BL35M"/>
    <property type="match status" value="1"/>
</dbReference>
<name>A0AA88GCS8_NAELO</name>
<dbReference type="InterPro" id="IPR037229">
    <property type="entry name" value="Ribosomal_bL35_sf"/>
</dbReference>
<evidence type="ECO:0000313" key="6">
    <source>
        <dbReference type="Proteomes" id="UP000816034"/>
    </source>
</evidence>
<dbReference type="EMBL" id="PYSW02000060">
    <property type="protein sequence ID" value="KAG2373105.1"/>
    <property type="molecule type" value="Genomic_DNA"/>
</dbReference>
<dbReference type="Proteomes" id="UP000816034">
    <property type="component" value="Unassembled WGS sequence"/>
</dbReference>
<dbReference type="PRINTS" id="PR00064">
    <property type="entry name" value="RIBOSOMALL35"/>
</dbReference>
<reference evidence="5 6" key="1">
    <citation type="journal article" date="2018" name="BMC Genomics">
        <title>The genome of Naegleria lovaniensis, the basis for a comparative approach to unravel pathogenicity factors of the human pathogenic amoeba N. fowleri.</title>
        <authorList>
            <person name="Liechti N."/>
            <person name="Schurch N."/>
            <person name="Bruggmann R."/>
            <person name="Wittwer M."/>
        </authorList>
    </citation>
    <scope>NUCLEOTIDE SEQUENCE [LARGE SCALE GENOMIC DNA]</scope>
    <source>
        <strain evidence="5 6">ATCC 30569</strain>
    </source>
</reference>
<dbReference type="InterPro" id="IPR001706">
    <property type="entry name" value="Ribosomal_bL35"/>
</dbReference>
<dbReference type="SUPFAM" id="SSF143034">
    <property type="entry name" value="L35p-like"/>
    <property type="match status" value="1"/>
</dbReference>
<accession>A0AA88GCS8</accession>
<organism evidence="5 6">
    <name type="scientific">Naegleria lovaniensis</name>
    <name type="common">Amoeba</name>
    <dbReference type="NCBI Taxonomy" id="51637"/>
    <lineage>
        <taxon>Eukaryota</taxon>
        <taxon>Discoba</taxon>
        <taxon>Heterolobosea</taxon>
        <taxon>Tetramitia</taxon>
        <taxon>Eutetramitia</taxon>
        <taxon>Vahlkampfiidae</taxon>
        <taxon>Naegleria</taxon>
    </lineage>
</organism>
<evidence type="ECO:0000256" key="4">
    <source>
        <dbReference type="RuleBase" id="RU000568"/>
    </source>
</evidence>
<evidence type="ECO:0000256" key="1">
    <source>
        <dbReference type="ARBA" id="ARBA00006598"/>
    </source>
</evidence>
<dbReference type="GO" id="GO:0003735">
    <property type="term" value="F:structural constituent of ribosome"/>
    <property type="evidence" value="ECO:0007669"/>
    <property type="project" value="InterPro"/>
</dbReference>
<dbReference type="GeneID" id="68105291"/>
<keyword evidence="3 4" id="KW-0687">Ribonucleoprotein</keyword>
<comment type="similarity">
    <text evidence="1 4">Belongs to the bacterial ribosomal protein bL35 family.</text>
</comment>
<dbReference type="AlphaFoldDB" id="A0AA88GCS8"/>
<dbReference type="GO" id="GO:0015934">
    <property type="term" value="C:large ribosomal subunit"/>
    <property type="evidence" value="ECO:0007669"/>
    <property type="project" value="TreeGrafter"/>
</dbReference>
<dbReference type="InterPro" id="IPR018265">
    <property type="entry name" value="Ribosomal_bL35_CS"/>
</dbReference>
<keyword evidence="2 4" id="KW-0689">Ribosomal protein</keyword>
<comment type="caution">
    <text evidence="5">The sequence shown here is derived from an EMBL/GenBank/DDBJ whole genome shotgun (WGS) entry which is preliminary data.</text>
</comment>
<dbReference type="PROSITE" id="PS00936">
    <property type="entry name" value="RIBOSOMAL_L35"/>
    <property type="match status" value="1"/>
</dbReference>
<sequence length="151" mass="17183">MNRFLGVISQSLVRSSFTKRSAATSLLKSYSDTLMMNAMASNPFVALKQSSSLLNGALSFGPSIFNQSNIRFRRIVRHNKLVTGVKKLKTKSSAKKRFRVTASGKIKRHQAGKRHHAWSKNRKRLNRLGKTVFVTCRGDKKKLKRFLNFKI</sequence>
<dbReference type="RefSeq" id="XP_044542279.1">
    <property type="nucleotide sequence ID" value="XM_044688647.1"/>
</dbReference>
<evidence type="ECO:0000256" key="3">
    <source>
        <dbReference type="ARBA" id="ARBA00023274"/>
    </source>
</evidence>
<dbReference type="NCBIfam" id="TIGR00001">
    <property type="entry name" value="rpmI_bact"/>
    <property type="match status" value="1"/>
</dbReference>
<protein>
    <recommendedName>
        <fullName evidence="4">50S ribosomal protein L35</fullName>
    </recommendedName>
</protein>
<proteinExistence type="inferred from homology"/>
<dbReference type="HAMAP" id="MF_00514">
    <property type="entry name" value="Ribosomal_bL35"/>
    <property type="match status" value="1"/>
</dbReference>
<gene>
    <name evidence="5" type="ORF">C9374_012837</name>
</gene>
<evidence type="ECO:0000256" key="2">
    <source>
        <dbReference type="ARBA" id="ARBA00022980"/>
    </source>
</evidence>
<keyword evidence="6" id="KW-1185">Reference proteome</keyword>
<dbReference type="PANTHER" id="PTHR33343">
    <property type="entry name" value="54S RIBOSOMAL PROTEIN BL35M"/>
    <property type="match status" value="1"/>
</dbReference>
<dbReference type="InterPro" id="IPR021137">
    <property type="entry name" value="Ribosomal_bL35-like"/>
</dbReference>
<dbReference type="Gene3D" id="4.10.410.60">
    <property type="match status" value="1"/>
</dbReference>
<dbReference type="FunFam" id="4.10.410.60:FF:000001">
    <property type="entry name" value="50S ribosomal protein L35"/>
    <property type="match status" value="1"/>
</dbReference>
<dbReference type="Pfam" id="PF01632">
    <property type="entry name" value="Ribosomal_L35p"/>
    <property type="match status" value="1"/>
</dbReference>
<dbReference type="GO" id="GO:0006412">
    <property type="term" value="P:translation"/>
    <property type="evidence" value="ECO:0007669"/>
    <property type="project" value="InterPro"/>
</dbReference>
<evidence type="ECO:0000313" key="5">
    <source>
        <dbReference type="EMBL" id="KAG2373105.1"/>
    </source>
</evidence>